<evidence type="ECO:0000313" key="2">
    <source>
        <dbReference type="Proteomes" id="UP001181355"/>
    </source>
</evidence>
<evidence type="ECO:0000313" key="1">
    <source>
        <dbReference type="EMBL" id="WMW80512.1"/>
    </source>
</evidence>
<gene>
    <name evidence="1" type="ORF">RF679_18010</name>
</gene>
<dbReference type="RefSeq" id="WP_309482004.1">
    <property type="nucleotide sequence ID" value="NZ_CP133720.1"/>
</dbReference>
<keyword evidence="2" id="KW-1185">Reference proteome</keyword>
<accession>A0ABY9RH07</accession>
<reference evidence="1" key="1">
    <citation type="submission" date="2023-09" db="EMBL/GenBank/DDBJ databases">
        <title>Undibacterium sp. 20NA77.5 isolated from freshwater.</title>
        <authorList>
            <person name="Le V."/>
            <person name="Ko S.-R."/>
            <person name="Ahn C.-Y."/>
            <person name="Oh H.-M."/>
        </authorList>
    </citation>
    <scope>NUCLEOTIDE SEQUENCE</scope>
    <source>
        <strain evidence="1">20NA77.5</strain>
    </source>
</reference>
<dbReference type="EMBL" id="CP133720">
    <property type="protein sequence ID" value="WMW80512.1"/>
    <property type="molecule type" value="Genomic_DNA"/>
</dbReference>
<proteinExistence type="predicted"/>
<sequence length="274" mass="31007">MTRRNRHILQERFQHGKMPTEEDFSDLIESMLNMLDEGFDKTEKEGFKVAQLRDGKLMSFYKDINIGDPLWSFGLDKGSTNLSITDTRNQALLTLSSTTSVDGIHHSGVGIRQAQPQHELDVAGCIASYARVGRPGEMSVPADGNWYDITENMTGCQAWEVVAGVGAKDSEGRYALTHAIAMNAFNSNGSIDYNQTYFGNKCSRIELRWMADDADKPFDFRLQMRVGCSYGENVWIKYHMTQLWLDTLMLESDQEPTRQPVPQYDAKGKVIKQK</sequence>
<protein>
    <submittedName>
        <fullName evidence="1">Uncharacterized protein</fullName>
    </submittedName>
</protein>
<organism evidence="1 2">
    <name type="scientific">Undibacterium cyanobacteriorum</name>
    <dbReference type="NCBI Taxonomy" id="3073561"/>
    <lineage>
        <taxon>Bacteria</taxon>
        <taxon>Pseudomonadati</taxon>
        <taxon>Pseudomonadota</taxon>
        <taxon>Betaproteobacteria</taxon>
        <taxon>Burkholderiales</taxon>
        <taxon>Oxalobacteraceae</taxon>
        <taxon>Undibacterium</taxon>
    </lineage>
</organism>
<name>A0ABY9RH07_9BURK</name>
<dbReference type="Proteomes" id="UP001181355">
    <property type="component" value="Chromosome"/>
</dbReference>